<feature type="transmembrane region" description="Helical" evidence="6">
    <location>
        <begin position="532"/>
        <end position="552"/>
    </location>
</feature>
<evidence type="ECO:0000256" key="6">
    <source>
        <dbReference type="RuleBase" id="RU004914"/>
    </source>
</evidence>
<sequence length="555" mass="61327">MPWNCIPGGCGMMLGTMRKLFQDNVSELKMLLWFSGPLIITNFLDYAPIIVTTVFCGHIGKMELDAIMLANAFAAVTGMSVGLGLCGACDTLLSQIYGGKNLKLIGIVLQRAIVILSLACFPCWALYINTKNIFVLLGQNPEVARLAELCMLVNIPALPAFCFFQLGLRYLQNQGIIWPQNFISFVALIVNTIVNYIMLFVLKTGVIGAAVALTIGSLFECTVLYLYIWLKKIHVETWPGWSTECLKEWRVFLALGIPNMLMTGIESWAYEISIILTGLISLAELGAQTILYQLITFIHKIPFALSMAVSIRVGTFLGAGEIKQAIKSAKLSFILTAIPTLVNLFILIGLRRPIASIFTNDNGILSLVIDVMPVCALFHILDSPAIVFIGLARGVGKPEIGAAIFALTYCLITFPIAAPLMFTAKLGLKGFWIGIIAGFAVINMYFIIYFWRANWQHIAEKAQELIGFEKNIKREGAIFDEDMISTPDNLELKNYAALDSVSSESVQHEDQLTEHSTEQDKHLQKKLIIRKALESLAVVSLLFIGLIIRLTVNSQ</sequence>
<dbReference type="GO" id="GO:0016020">
    <property type="term" value="C:membrane"/>
    <property type="evidence" value="ECO:0000318"/>
    <property type="project" value="GO_Central"/>
</dbReference>
<feature type="transmembrane region" description="Helical" evidence="6">
    <location>
        <begin position="404"/>
        <end position="424"/>
    </location>
</feature>
<dbReference type="GO" id="GO:0015297">
    <property type="term" value="F:antiporter activity"/>
    <property type="evidence" value="ECO:0007669"/>
    <property type="project" value="InterPro"/>
</dbReference>
<feature type="transmembrane region" description="Helical" evidence="6">
    <location>
        <begin position="68"/>
        <end position="93"/>
    </location>
</feature>
<dbReference type="PANTHER" id="PTHR11206">
    <property type="entry name" value="MULTIDRUG RESISTANCE PROTEIN"/>
    <property type="match status" value="1"/>
</dbReference>
<dbReference type="Pfam" id="PF01554">
    <property type="entry name" value="MatE"/>
    <property type="match status" value="2"/>
</dbReference>
<dbReference type="KEGG" id="xtr:100489463"/>
<dbReference type="Reactome" id="R-XTR-425366">
    <property type="pathway name" value="Transport of bile salts and organic acids, metal ions and amine compounds"/>
</dbReference>
<feature type="transmembrane region" description="Helical" evidence="6">
    <location>
        <begin position="30"/>
        <end position="56"/>
    </location>
</feature>
<dbReference type="Xenbase" id="XB-GENE-29079735">
    <property type="gene designation" value="LOC100489463"/>
</dbReference>
<dbReference type="GeneID" id="100489463"/>
<evidence type="ECO:0000256" key="3">
    <source>
        <dbReference type="ARBA" id="ARBA00022692"/>
    </source>
</evidence>
<evidence type="ECO:0000256" key="4">
    <source>
        <dbReference type="ARBA" id="ARBA00022989"/>
    </source>
</evidence>
<dbReference type="AGR" id="Xenbase:XB-GENE-29079735"/>
<gene>
    <name evidence="7 9 10" type="primary">LOC100489463</name>
</gene>
<evidence type="ECO:0000256" key="5">
    <source>
        <dbReference type="ARBA" id="ARBA00023136"/>
    </source>
</evidence>
<dbReference type="RefSeq" id="XP_031752813.1">
    <property type="nucleotide sequence ID" value="XM_031896953.1"/>
</dbReference>
<feature type="transmembrane region" description="Helical" evidence="6">
    <location>
        <begin position="105"/>
        <end position="128"/>
    </location>
</feature>
<dbReference type="AlphaFoldDB" id="A0A803KAB9"/>
<dbReference type="NCBIfam" id="TIGR00797">
    <property type="entry name" value="matE"/>
    <property type="match status" value="1"/>
</dbReference>
<dbReference type="GO" id="GO:0042910">
    <property type="term" value="F:xenobiotic transmembrane transporter activity"/>
    <property type="evidence" value="ECO:0007669"/>
    <property type="project" value="InterPro"/>
</dbReference>
<dbReference type="Proteomes" id="UP000008143">
    <property type="component" value="Chromosome 2"/>
</dbReference>
<comment type="subcellular location">
    <subcellularLocation>
        <location evidence="1">Membrane</location>
        <topology evidence="1">Multi-pass membrane protein</topology>
    </subcellularLocation>
</comment>
<feature type="transmembrane region" description="Helical" evidence="6">
    <location>
        <begin position="209"/>
        <end position="229"/>
    </location>
</feature>
<evidence type="ECO:0000313" key="8">
    <source>
        <dbReference type="Proteomes" id="UP000008143"/>
    </source>
</evidence>
<feature type="transmembrane region" description="Helical" evidence="6">
    <location>
        <begin position="182"/>
        <end position="202"/>
    </location>
</feature>
<name>A0A803KAB9_XENTR</name>
<evidence type="ECO:0000313" key="7">
    <source>
        <dbReference type="Ensembl" id="ENSXETP00000117342"/>
    </source>
</evidence>
<dbReference type="Ensembl" id="ENSXETT00000107048">
    <property type="protein sequence ID" value="ENSXETP00000117342"/>
    <property type="gene ID" value="ENSXETG00000042714"/>
</dbReference>
<reference evidence="7" key="2">
    <citation type="submission" date="2021-03" db="UniProtKB">
        <authorList>
            <consortium name="Ensembl"/>
        </authorList>
    </citation>
    <scope>IDENTIFICATION</scope>
</reference>
<dbReference type="OMA" id="IAMAFNT"/>
<reference evidence="9" key="3">
    <citation type="submission" date="2025-04" db="UniProtKB">
        <authorList>
            <consortium name="RefSeq"/>
        </authorList>
    </citation>
    <scope>IDENTIFICATION</scope>
    <source>
        <strain evidence="9">Nigerian</strain>
        <tissue evidence="9">Liver and blood</tissue>
    </source>
</reference>
<organism evidence="7">
    <name type="scientific">Xenopus tropicalis</name>
    <name type="common">Western clawed frog</name>
    <name type="synonym">Silurana tropicalis</name>
    <dbReference type="NCBI Taxonomy" id="8364"/>
    <lineage>
        <taxon>Eukaryota</taxon>
        <taxon>Metazoa</taxon>
        <taxon>Chordata</taxon>
        <taxon>Craniata</taxon>
        <taxon>Vertebrata</taxon>
        <taxon>Euteleostomi</taxon>
        <taxon>Amphibia</taxon>
        <taxon>Batrachia</taxon>
        <taxon>Anura</taxon>
        <taxon>Pipoidea</taxon>
        <taxon>Pipidae</taxon>
        <taxon>Xenopodinae</taxon>
        <taxon>Xenopus</taxon>
        <taxon>Silurana</taxon>
    </lineage>
</organism>
<proteinExistence type="inferred from homology"/>
<feature type="transmembrane region" description="Helical" evidence="6">
    <location>
        <begin position="371"/>
        <end position="392"/>
    </location>
</feature>
<dbReference type="GO" id="GO:0022857">
    <property type="term" value="F:transmembrane transporter activity"/>
    <property type="evidence" value="ECO:0000318"/>
    <property type="project" value="GO_Central"/>
</dbReference>
<dbReference type="InterPro" id="IPR045069">
    <property type="entry name" value="MATE_euk"/>
</dbReference>
<feature type="transmembrane region" description="Helical" evidence="6">
    <location>
        <begin position="430"/>
        <end position="451"/>
    </location>
</feature>
<comment type="similarity">
    <text evidence="2 6">Belongs to the multi antimicrobial extrusion (MATE) (TC 2.A.66.1) family.</text>
</comment>
<dbReference type="CDD" id="cd13132">
    <property type="entry name" value="MATE_eukaryotic"/>
    <property type="match status" value="1"/>
</dbReference>
<dbReference type="GO" id="GO:1990961">
    <property type="term" value="P:xenobiotic detoxification by transmembrane export across the plasma membrane"/>
    <property type="evidence" value="ECO:0007669"/>
    <property type="project" value="InterPro"/>
</dbReference>
<accession>A0A803KAB9</accession>
<dbReference type="OrthoDB" id="2126698at2759"/>
<keyword evidence="3 6" id="KW-0812">Transmembrane</keyword>
<feature type="transmembrane region" description="Helical" evidence="6">
    <location>
        <begin position="149"/>
        <end position="170"/>
    </location>
</feature>
<keyword evidence="4 6" id="KW-1133">Transmembrane helix</keyword>
<evidence type="ECO:0000313" key="9">
    <source>
        <dbReference type="RefSeq" id="XP_031752813.1"/>
    </source>
</evidence>
<evidence type="ECO:0000313" key="10">
    <source>
        <dbReference type="Xenbase" id="XB-GENE-29079735"/>
    </source>
</evidence>
<protein>
    <recommendedName>
        <fullName evidence="6">Multidrug and toxin extrusion protein</fullName>
    </recommendedName>
</protein>
<dbReference type="InterPro" id="IPR002528">
    <property type="entry name" value="MATE_fam"/>
</dbReference>
<keyword evidence="8" id="KW-1185">Reference proteome</keyword>
<reference evidence="7" key="1">
    <citation type="journal article" date="2010" name="Science">
        <title>The genome of the Western clawed frog Xenopus tropicalis.</title>
        <authorList>
            <person name="Hellsten U."/>
            <person name="Harland R.M."/>
            <person name="Gilchrist M.J."/>
            <person name="Hendrix D."/>
            <person name="Jurka J."/>
            <person name="Kapitonov V."/>
            <person name="Ovcharenko I."/>
            <person name="Putnam N.H."/>
            <person name="Shu S."/>
            <person name="Taher L."/>
            <person name="Blitz I.L."/>
            <person name="Blumberg B."/>
            <person name="Dichmann D.S."/>
            <person name="Dubchak I."/>
            <person name="Amaya E."/>
            <person name="Detter J.C."/>
            <person name="Fletcher R."/>
            <person name="Gerhard D.S."/>
            <person name="Goodstein D."/>
            <person name="Graves T."/>
            <person name="Grigoriev I.V."/>
            <person name="Grimwood J."/>
            <person name="Kawashima T."/>
            <person name="Lindquist E."/>
            <person name="Lucas S.M."/>
            <person name="Mead P.E."/>
            <person name="Mitros T."/>
            <person name="Ogino H."/>
            <person name="Ohta Y."/>
            <person name="Poliakov A.V."/>
            <person name="Pollet N."/>
            <person name="Robert J."/>
            <person name="Salamov A."/>
            <person name="Sater A.K."/>
            <person name="Schmutz J."/>
            <person name="Terry A."/>
            <person name="Vize P.D."/>
            <person name="Warren W.C."/>
            <person name="Wells D."/>
            <person name="Wills A."/>
            <person name="Wilson R.K."/>
            <person name="Zimmerman L.B."/>
            <person name="Zorn A.M."/>
            <person name="Grainger R."/>
            <person name="Grammer T."/>
            <person name="Khokha M.K."/>
            <person name="Richardson P.M."/>
            <person name="Rokhsar D.S."/>
        </authorList>
    </citation>
    <scope>NUCLEOTIDE SEQUENCE [LARGE SCALE GENOMIC DNA]</scope>
    <source>
        <strain evidence="7">Nigerian</strain>
    </source>
</reference>
<dbReference type="GeneTree" id="ENSGT00940000163062"/>
<feature type="transmembrane region" description="Helical" evidence="6">
    <location>
        <begin position="331"/>
        <end position="351"/>
    </location>
</feature>
<keyword evidence="5 6" id="KW-0472">Membrane</keyword>
<evidence type="ECO:0000256" key="2">
    <source>
        <dbReference type="ARBA" id="ARBA00010199"/>
    </source>
</evidence>
<evidence type="ECO:0000256" key="1">
    <source>
        <dbReference type="ARBA" id="ARBA00004141"/>
    </source>
</evidence>